<reference evidence="7 8" key="1">
    <citation type="submission" date="2018-11" db="EMBL/GenBank/DDBJ databases">
        <authorList>
            <consortium name="Pathogen Informatics"/>
        </authorList>
    </citation>
    <scope>NUCLEOTIDE SEQUENCE [LARGE SCALE GENOMIC DNA]</scope>
</reference>
<dbReference type="EMBL" id="UZAH01033320">
    <property type="protein sequence ID" value="VDP27951.1"/>
    <property type="molecule type" value="Genomic_DNA"/>
</dbReference>
<evidence type="ECO:0000313" key="9">
    <source>
        <dbReference type="WBParaSite" id="HPBE_0002177201-mRNA-1"/>
    </source>
</evidence>
<evidence type="ECO:0000256" key="1">
    <source>
        <dbReference type="ARBA" id="ARBA00004141"/>
    </source>
</evidence>
<name>A0A3P8C530_HELPZ</name>
<evidence type="ECO:0000256" key="3">
    <source>
        <dbReference type="ARBA" id="ARBA00022692"/>
    </source>
</evidence>
<keyword evidence="3 6" id="KW-0812">Transmembrane</keyword>
<dbReference type="InterPro" id="IPR000609">
    <property type="entry name" value="7TM_GPCR_serpentine_rcpt_Srg"/>
</dbReference>
<dbReference type="OrthoDB" id="5807167at2759"/>
<feature type="transmembrane region" description="Helical" evidence="6">
    <location>
        <begin position="45"/>
        <end position="66"/>
    </location>
</feature>
<dbReference type="GO" id="GO:0004888">
    <property type="term" value="F:transmembrane signaling receptor activity"/>
    <property type="evidence" value="ECO:0007669"/>
    <property type="project" value="InterPro"/>
</dbReference>
<evidence type="ECO:0000256" key="6">
    <source>
        <dbReference type="RuleBase" id="RU280813"/>
    </source>
</evidence>
<evidence type="ECO:0000313" key="8">
    <source>
        <dbReference type="Proteomes" id="UP000050761"/>
    </source>
</evidence>
<keyword evidence="4 6" id="KW-1133">Transmembrane helix</keyword>
<feature type="transmembrane region" description="Helical" evidence="6">
    <location>
        <begin position="173"/>
        <end position="199"/>
    </location>
</feature>
<comment type="subcellular location">
    <subcellularLocation>
        <location evidence="1">Membrane</location>
        <topology evidence="1">Multi-pass membrane protein</topology>
    </subcellularLocation>
</comment>
<keyword evidence="5 6" id="KW-0472">Membrane</keyword>
<dbReference type="Proteomes" id="UP000050761">
    <property type="component" value="Unassembled WGS sequence"/>
</dbReference>
<reference evidence="9" key="2">
    <citation type="submission" date="2019-09" db="UniProtKB">
        <authorList>
            <consortium name="WormBaseParasite"/>
        </authorList>
    </citation>
    <scope>IDENTIFICATION</scope>
</reference>
<keyword evidence="8" id="KW-1185">Reference proteome</keyword>
<feature type="transmembrane region" description="Helical" evidence="6">
    <location>
        <begin position="6"/>
        <end position="33"/>
    </location>
</feature>
<evidence type="ECO:0000256" key="5">
    <source>
        <dbReference type="ARBA" id="ARBA00023136"/>
    </source>
</evidence>
<feature type="transmembrane region" description="Helical" evidence="6">
    <location>
        <begin position="133"/>
        <end position="153"/>
    </location>
</feature>
<evidence type="ECO:0000256" key="2">
    <source>
        <dbReference type="ARBA" id="ARBA00005692"/>
    </source>
</evidence>
<gene>
    <name evidence="7" type="ORF">HPBE_LOCUS21771</name>
</gene>
<evidence type="ECO:0000256" key="4">
    <source>
        <dbReference type="ARBA" id="ARBA00022989"/>
    </source>
</evidence>
<dbReference type="GO" id="GO:0007606">
    <property type="term" value="P:sensory perception of chemical stimulus"/>
    <property type="evidence" value="ECO:0007669"/>
    <property type="project" value="UniProtKB-UniRule"/>
</dbReference>
<evidence type="ECO:0000313" key="7">
    <source>
        <dbReference type="EMBL" id="VDP27951.1"/>
    </source>
</evidence>
<organism evidence="7">
    <name type="scientific">Heligmosomoides polygyrus</name>
    <name type="common">Parasitic roundworm</name>
    <dbReference type="NCBI Taxonomy" id="6339"/>
    <lineage>
        <taxon>Eukaryota</taxon>
        <taxon>Metazoa</taxon>
        <taxon>Ecdysozoa</taxon>
        <taxon>Nematoda</taxon>
        <taxon>Chromadorea</taxon>
        <taxon>Rhabditida</taxon>
        <taxon>Rhabditina</taxon>
        <taxon>Rhabditomorpha</taxon>
        <taxon>Strongyloidea</taxon>
        <taxon>Heligmosomidae</taxon>
        <taxon>Heligmosomoides</taxon>
    </lineage>
</organism>
<protein>
    <recommendedName>
        <fullName evidence="6">Serpentine receptor class gamma</fullName>
    </recommendedName>
</protein>
<feature type="transmembrane region" description="Helical" evidence="6">
    <location>
        <begin position="86"/>
        <end position="113"/>
    </location>
</feature>
<dbReference type="Pfam" id="PF02118">
    <property type="entry name" value="Srg"/>
    <property type="match status" value="1"/>
</dbReference>
<dbReference type="AlphaFoldDB" id="A0A3P8C530"/>
<dbReference type="WBParaSite" id="HPBE_0002177201-mRNA-1">
    <property type="protein sequence ID" value="HPBE_0002177201-mRNA-1"/>
    <property type="gene ID" value="HPBE_0002177201"/>
</dbReference>
<sequence>MVTASFLIDVVLNIFTIVSGILYIYCEIILLYLVRKGDKERLSSYFYLVFYCGLVNITIIVNQTFFRLLPALIWVDFFYSLGTAGATVFFCLSFGCELFVIMCEAFIAISRYLTFSSNDTTHSYWNLKRLQKFLLGILAVSVLYACSYVFCPFQTNKNAWGTGVTFNFKPNQLIWVGASVLVPLVTGMLSLLSCVVCYYKVATIISATQSGLSRAIVLKMCLSTLIVSLGTERSVSMLSSSHSTQCHLGDYIKSTPIGCY</sequence>
<comment type="caution">
    <text evidence="6">Lacks conserved residue(s) required for the propagation of feature annotation.</text>
</comment>
<comment type="similarity">
    <text evidence="2 6">Belongs to the nematode receptor-like protein srg family.</text>
</comment>
<accession>A0A3P8C530</accession>
<proteinExistence type="inferred from homology"/>
<dbReference type="GO" id="GO:0016020">
    <property type="term" value="C:membrane"/>
    <property type="evidence" value="ECO:0007669"/>
    <property type="project" value="UniProtKB-SubCell"/>
</dbReference>